<comment type="caution">
    <text evidence="12">The sequence shown here is derived from an EMBL/GenBank/DDBJ whole genome shotgun (WGS) entry which is preliminary data.</text>
</comment>
<gene>
    <name evidence="10" type="primary">nadD</name>
    <name evidence="12" type="ORF">A2310_05520</name>
</gene>
<dbReference type="NCBIfam" id="TIGR00125">
    <property type="entry name" value="cyt_tran_rel"/>
    <property type="match status" value="1"/>
</dbReference>
<dbReference type="InterPro" id="IPR005248">
    <property type="entry name" value="NadD/NMNAT"/>
</dbReference>
<evidence type="ECO:0000256" key="2">
    <source>
        <dbReference type="ARBA" id="ARBA00005019"/>
    </source>
</evidence>
<proteinExistence type="inferred from homology"/>
<evidence type="ECO:0000313" key="12">
    <source>
        <dbReference type="EMBL" id="OGC24016.1"/>
    </source>
</evidence>
<keyword evidence="8 10" id="KW-0520">NAD</keyword>
<sequence>MMRQKRVKRLGIMGGTFDPIHKGHIALAKAAKKEFVLDEIVFVPSGLPPHKNASEITDKEDRFEMVKLAIKKFKRFSSSRIEMDRKGICYAVDTFNGLRKIYGENTKLFYIMGMDSILEILDWKKPLELFKLCEFIVGTRPGAKARTFKRLLKFPPLQKEVDKIHLMELKEDISSSEIRKKLKAGKSAVKIVPGVVLTYIKEKGLYK</sequence>
<dbReference type="NCBIfam" id="TIGR00482">
    <property type="entry name" value="nicotinate (nicotinamide) nucleotide adenylyltransferase"/>
    <property type="match status" value="1"/>
</dbReference>
<dbReference type="Gene3D" id="3.40.50.620">
    <property type="entry name" value="HUPs"/>
    <property type="match status" value="1"/>
</dbReference>
<dbReference type="GO" id="GO:0004515">
    <property type="term" value="F:nicotinate-nucleotide adenylyltransferase activity"/>
    <property type="evidence" value="ECO:0007669"/>
    <property type="project" value="UniProtKB-UniRule"/>
</dbReference>
<protein>
    <recommendedName>
        <fullName evidence="10">Probable nicotinate-nucleotide adenylyltransferase</fullName>
        <ecNumber evidence="10">2.7.7.18</ecNumber>
    </recommendedName>
    <alternativeName>
        <fullName evidence="10">Deamido-NAD(+) diphosphorylase</fullName>
    </alternativeName>
    <alternativeName>
        <fullName evidence="10">Deamido-NAD(+) pyrophosphorylase</fullName>
    </alternativeName>
    <alternativeName>
        <fullName evidence="10">Nicotinate mononucleotide adenylyltransferase</fullName>
        <shortName evidence="10">NaMN adenylyltransferase</shortName>
    </alternativeName>
</protein>
<keyword evidence="5 10" id="KW-0548">Nucleotidyltransferase</keyword>
<dbReference type="PANTHER" id="PTHR39321">
    <property type="entry name" value="NICOTINATE-NUCLEOTIDE ADENYLYLTRANSFERASE-RELATED"/>
    <property type="match status" value="1"/>
</dbReference>
<evidence type="ECO:0000256" key="4">
    <source>
        <dbReference type="ARBA" id="ARBA00022679"/>
    </source>
</evidence>
<dbReference type="NCBIfam" id="NF000840">
    <property type="entry name" value="PRK00071.1-3"/>
    <property type="match status" value="1"/>
</dbReference>
<organism evidence="12 13">
    <name type="scientific">candidate division WOR-1 bacterium RIFOXYB2_FULL_37_13</name>
    <dbReference type="NCBI Taxonomy" id="1802579"/>
    <lineage>
        <taxon>Bacteria</taxon>
        <taxon>Bacillati</taxon>
        <taxon>Saganbacteria</taxon>
    </lineage>
</organism>
<dbReference type="Proteomes" id="UP000178417">
    <property type="component" value="Unassembled WGS sequence"/>
</dbReference>
<evidence type="ECO:0000256" key="7">
    <source>
        <dbReference type="ARBA" id="ARBA00022840"/>
    </source>
</evidence>
<dbReference type="UniPathway" id="UPA00253">
    <property type="reaction ID" value="UER00332"/>
</dbReference>
<evidence type="ECO:0000256" key="1">
    <source>
        <dbReference type="ARBA" id="ARBA00002324"/>
    </source>
</evidence>
<dbReference type="STRING" id="1802579.A2310_05520"/>
<dbReference type="GO" id="GO:0009435">
    <property type="term" value="P:NAD+ biosynthetic process"/>
    <property type="evidence" value="ECO:0007669"/>
    <property type="project" value="UniProtKB-UniRule"/>
</dbReference>
<evidence type="ECO:0000256" key="10">
    <source>
        <dbReference type="HAMAP-Rule" id="MF_00244"/>
    </source>
</evidence>
<dbReference type="CDD" id="cd02165">
    <property type="entry name" value="NMNAT"/>
    <property type="match status" value="1"/>
</dbReference>
<keyword evidence="4 10" id="KW-0808">Transferase</keyword>
<dbReference type="InterPro" id="IPR014729">
    <property type="entry name" value="Rossmann-like_a/b/a_fold"/>
</dbReference>
<comment type="similarity">
    <text evidence="10">Belongs to the NadD family.</text>
</comment>
<evidence type="ECO:0000256" key="3">
    <source>
        <dbReference type="ARBA" id="ARBA00022642"/>
    </source>
</evidence>
<evidence type="ECO:0000259" key="11">
    <source>
        <dbReference type="Pfam" id="PF01467"/>
    </source>
</evidence>
<evidence type="ECO:0000313" key="13">
    <source>
        <dbReference type="Proteomes" id="UP000178417"/>
    </source>
</evidence>
<accession>A0A1F4SU92</accession>
<dbReference type="HAMAP" id="MF_00244">
    <property type="entry name" value="NaMN_adenylyltr"/>
    <property type="match status" value="1"/>
</dbReference>
<dbReference type="InterPro" id="IPR004821">
    <property type="entry name" value="Cyt_trans-like"/>
</dbReference>
<reference evidence="12 13" key="1">
    <citation type="journal article" date="2016" name="Nat. Commun.">
        <title>Thousands of microbial genomes shed light on interconnected biogeochemical processes in an aquifer system.</title>
        <authorList>
            <person name="Anantharaman K."/>
            <person name="Brown C.T."/>
            <person name="Hug L.A."/>
            <person name="Sharon I."/>
            <person name="Castelle C.J."/>
            <person name="Probst A.J."/>
            <person name="Thomas B.C."/>
            <person name="Singh A."/>
            <person name="Wilkins M.J."/>
            <person name="Karaoz U."/>
            <person name="Brodie E.L."/>
            <person name="Williams K.H."/>
            <person name="Hubbard S.S."/>
            <person name="Banfield J.F."/>
        </authorList>
    </citation>
    <scope>NUCLEOTIDE SEQUENCE [LARGE SCALE GENOMIC DNA]</scope>
</reference>
<name>A0A1F4SU92_UNCSA</name>
<dbReference type="GO" id="GO:0005524">
    <property type="term" value="F:ATP binding"/>
    <property type="evidence" value="ECO:0007669"/>
    <property type="project" value="UniProtKB-KW"/>
</dbReference>
<evidence type="ECO:0000256" key="9">
    <source>
        <dbReference type="ARBA" id="ARBA00048721"/>
    </source>
</evidence>
<dbReference type="EC" id="2.7.7.18" evidence="10"/>
<comment type="catalytic activity">
    <reaction evidence="9 10">
        <text>nicotinate beta-D-ribonucleotide + ATP + H(+) = deamido-NAD(+) + diphosphate</text>
        <dbReference type="Rhea" id="RHEA:22860"/>
        <dbReference type="ChEBI" id="CHEBI:15378"/>
        <dbReference type="ChEBI" id="CHEBI:30616"/>
        <dbReference type="ChEBI" id="CHEBI:33019"/>
        <dbReference type="ChEBI" id="CHEBI:57502"/>
        <dbReference type="ChEBI" id="CHEBI:58437"/>
        <dbReference type="EC" id="2.7.7.18"/>
    </reaction>
</comment>
<dbReference type="AlphaFoldDB" id="A0A1F4SU92"/>
<dbReference type="Pfam" id="PF01467">
    <property type="entry name" value="CTP_transf_like"/>
    <property type="match status" value="1"/>
</dbReference>
<comment type="pathway">
    <text evidence="2 10">Cofactor biosynthesis; NAD(+) biosynthesis; deamido-NAD(+) from nicotinate D-ribonucleotide: step 1/1.</text>
</comment>
<comment type="function">
    <text evidence="1 10">Catalyzes the reversible adenylation of nicotinate mononucleotide (NaMN) to nicotinic acid adenine dinucleotide (NaAD).</text>
</comment>
<feature type="domain" description="Cytidyltransferase-like" evidence="11">
    <location>
        <begin position="12"/>
        <end position="180"/>
    </location>
</feature>
<dbReference type="EMBL" id="MEUB01000013">
    <property type="protein sequence ID" value="OGC24016.1"/>
    <property type="molecule type" value="Genomic_DNA"/>
</dbReference>
<evidence type="ECO:0000256" key="6">
    <source>
        <dbReference type="ARBA" id="ARBA00022741"/>
    </source>
</evidence>
<keyword evidence="7 10" id="KW-0067">ATP-binding</keyword>
<keyword evidence="3 10" id="KW-0662">Pyridine nucleotide biosynthesis</keyword>
<dbReference type="PANTHER" id="PTHR39321:SF3">
    <property type="entry name" value="PHOSPHOPANTETHEINE ADENYLYLTRANSFERASE"/>
    <property type="match status" value="1"/>
</dbReference>
<keyword evidence="6 10" id="KW-0547">Nucleotide-binding</keyword>
<dbReference type="SUPFAM" id="SSF52374">
    <property type="entry name" value="Nucleotidylyl transferase"/>
    <property type="match status" value="1"/>
</dbReference>
<evidence type="ECO:0000256" key="5">
    <source>
        <dbReference type="ARBA" id="ARBA00022695"/>
    </source>
</evidence>
<evidence type="ECO:0000256" key="8">
    <source>
        <dbReference type="ARBA" id="ARBA00023027"/>
    </source>
</evidence>